<dbReference type="InterPro" id="IPR002220">
    <property type="entry name" value="DapA-like"/>
</dbReference>
<keyword evidence="5" id="KW-1185">Reference proteome</keyword>
<dbReference type="PRINTS" id="PR00146">
    <property type="entry name" value="DHPICSNTHASE"/>
</dbReference>
<gene>
    <name evidence="4" type="primary">dapA</name>
    <name evidence="4" type="ORF">GCM10025864_43070</name>
</gene>
<dbReference type="SUPFAM" id="SSF51569">
    <property type="entry name" value="Aldolase"/>
    <property type="match status" value="1"/>
</dbReference>
<name>A0ABQ6I6Z2_9MICO</name>
<evidence type="ECO:0000256" key="1">
    <source>
        <dbReference type="ARBA" id="ARBA00007592"/>
    </source>
</evidence>
<evidence type="ECO:0000256" key="3">
    <source>
        <dbReference type="PIRNR" id="PIRNR001365"/>
    </source>
</evidence>
<evidence type="ECO:0000256" key="2">
    <source>
        <dbReference type="ARBA" id="ARBA00023239"/>
    </source>
</evidence>
<dbReference type="Gene3D" id="3.20.20.70">
    <property type="entry name" value="Aldolase class I"/>
    <property type="match status" value="1"/>
</dbReference>
<evidence type="ECO:0000313" key="4">
    <source>
        <dbReference type="EMBL" id="GMA26548.1"/>
    </source>
</evidence>
<comment type="caution">
    <text evidence="4">The sequence shown here is derived from an EMBL/GenBank/DDBJ whole genome shotgun (WGS) entry which is preliminary data.</text>
</comment>
<dbReference type="SMART" id="SM01130">
    <property type="entry name" value="DHDPS"/>
    <property type="match status" value="1"/>
</dbReference>
<accession>A0ABQ6I6Z2</accession>
<keyword evidence="2 3" id="KW-0456">Lyase</keyword>
<organism evidence="4 5">
    <name type="scientific">Luteimicrobium album</name>
    <dbReference type="NCBI Taxonomy" id="1054550"/>
    <lineage>
        <taxon>Bacteria</taxon>
        <taxon>Bacillati</taxon>
        <taxon>Actinomycetota</taxon>
        <taxon>Actinomycetes</taxon>
        <taxon>Micrococcales</taxon>
        <taxon>Luteimicrobium</taxon>
    </lineage>
</organism>
<dbReference type="PIRSF" id="PIRSF001365">
    <property type="entry name" value="DHDPS"/>
    <property type="match status" value="1"/>
</dbReference>
<dbReference type="Proteomes" id="UP001157091">
    <property type="component" value="Unassembled WGS sequence"/>
</dbReference>
<dbReference type="PANTHER" id="PTHR12128:SF66">
    <property type="entry name" value="4-HYDROXY-2-OXOGLUTARATE ALDOLASE, MITOCHONDRIAL"/>
    <property type="match status" value="1"/>
</dbReference>
<evidence type="ECO:0000313" key="5">
    <source>
        <dbReference type="Proteomes" id="UP001157091"/>
    </source>
</evidence>
<proteinExistence type="inferred from homology"/>
<dbReference type="EMBL" id="BSUK01000001">
    <property type="protein sequence ID" value="GMA26548.1"/>
    <property type="molecule type" value="Genomic_DNA"/>
</dbReference>
<sequence length="295" mass="29768">MALTGVLVPLVTPFDQRGAVAFDALESLARRVLDDGATGLVALGTTAEPSSLSAAERQAILDVVERVAEDRRATLLVGASSAEDLVALRGRAAVTAALTLVPPFVRPGEAGTVAHLTALARLSPVPLVVYHVPHRTGQELRPDALRRLAHVDGIVGTKLSTPADAAAAALLGDLPDGFDVLAGDDAVLAPMLALGATGGVLASAHLATAAFARLVAAWAGPRVDTASTRELGARLARLSAACFAEPNPAVVKGALHAQGRIPTAAVRLPLLPASAASVDAALAALDAVEPAVTQA</sequence>
<dbReference type="Pfam" id="PF00701">
    <property type="entry name" value="DHDPS"/>
    <property type="match status" value="1"/>
</dbReference>
<dbReference type="RefSeq" id="WP_284294793.1">
    <property type="nucleotide sequence ID" value="NZ_BSUK01000001.1"/>
</dbReference>
<protein>
    <submittedName>
        <fullName evidence="4">4-hydroxy-tetrahydrodipicolinate synthase</fullName>
    </submittedName>
</protein>
<comment type="similarity">
    <text evidence="1 3">Belongs to the DapA family.</text>
</comment>
<dbReference type="PANTHER" id="PTHR12128">
    <property type="entry name" value="DIHYDRODIPICOLINATE SYNTHASE"/>
    <property type="match status" value="1"/>
</dbReference>
<dbReference type="InterPro" id="IPR013785">
    <property type="entry name" value="Aldolase_TIM"/>
</dbReference>
<reference evidence="5" key="1">
    <citation type="journal article" date="2019" name="Int. J. Syst. Evol. Microbiol.">
        <title>The Global Catalogue of Microorganisms (GCM) 10K type strain sequencing project: providing services to taxonomists for standard genome sequencing and annotation.</title>
        <authorList>
            <consortium name="The Broad Institute Genomics Platform"/>
            <consortium name="The Broad Institute Genome Sequencing Center for Infectious Disease"/>
            <person name="Wu L."/>
            <person name="Ma J."/>
        </authorList>
    </citation>
    <scope>NUCLEOTIDE SEQUENCE [LARGE SCALE GENOMIC DNA]</scope>
    <source>
        <strain evidence="5">NBRC 106348</strain>
    </source>
</reference>